<dbReference type="Proteomes" id="UP000027456">
    <property type="component" value="Unassembled WGS sequence"/>
</dbReference>
<organism evidence="2 3">
    <name type="scientific">Rhizoctonia solani 123E</name>
    <dbReference type="NCBI Taxonomy" id="1423351"/>
    <lineage>
        <taxon>Eukaryota</taxon>
        <taxon>Fungi</taxon>
        <taxon>Dikarya</taxon>
        <taxon>Basidiomycota</taxon>
        <taxon>Agaricomycotina</taxon>
        <taxon>Agaricomycetes</taxon>
        <taxon>Cantharellales</taxon>
        <taxon>Ceratobasidiaceae</taxon>
        <taxon>Rhizoctonia</taxon>
    </lineage>
</organism>
<gene>
    <name evidence="2" type="ORF">V565_072870</name>
</gene>
<proteinExistence type="predicted"/>
<accession>A0A074RUQ4</accession>
<name>A0A074RUQ4_9AGAM</name>
<reference evidence="2 3" key="1">
    <citation type="submission" date="2013-12" db="EMBL/GenBank/DDBJ databases">
        <authorList>
            <person name="Cubeta M."/>
            <person name="Pakala S."/>
            <person name="Fedorova N."/>
            <person name="Thomas E."/>
            <person name="Dean R."/>
            <person name="Jabaji S."/>
            <person name="Neate S."/>
            <person name="Toda T."/>
            <person name="Tavantzis S."/>
            <person name="Vilgalys R."/>
            <person name="Bharathan N."/>
            <person name="Pakala S."/>
            <person name="Losada L.S."/>
            <person name="Zafar N."/>
            <person name="Nierman W."/>
        </authorList>
    </citation>
    <scope>NUCLEOTIDE SEQUENCE [LARGE SCALE GENOMIC DNA]</scope>
    <source>
        <strain evidence="2 3">123E</strain>
    </source>
</reference>
<comment type="caution">
    <text evidence="2">The sequence shown here is derived from an EMBL/GenBank/DDBJ whole genome shotgun (WGS) entry which is preliminary data.</text>
</comment>
<dbReference type="SUPFAM" id="SSF50370">
    <property type="entry name" value="Ricin B-like lectins"/>
    <property type="match status" value="1"/>
</dbReference>
<sequence length="212" mass="24070">MRPGTYKILNLKSGTAMTENDLGTVGWRNENTKDQQWFVQVSGEGYRIKNVASGGYLSAIYGEDSDDRAYCGGYPTTWTLVPNPEHRGYNIYGITIGDTDRGLDLQYWGSTIDGTKIHANSRTRHTGSTHHWCWRFEYINDDQGEEPTNSTQIQQDLSRLETIIQAQLAEIKLLKESLLTGQQEFSRLTTQLEKLQPMIESMSNPPRSNNMV</sequence>
<dbReference type="EMBL" id="AZST01000218">
    <property type="protein sequence ID" value="KEP50826.1"/>
    <property type="molecule type" value="Genomic_DNA"/>
</dbReference>
<protein>
    <recommendedName>
        <fullName evidence="1">Ricin B lectin domain-containing protein</fullName>
    </recommendedName>
</protein>
<dbReference type="Pfam" id="PF14200">
    <property type="entry name" value="RicinB_lectin_2"/>
    <property type="match status" value="1"/>
</dbReference>
<evidence type="ECO:0000313" key="2">
    <source>
        <dbReference type="EMBL" id="KEP50826.1"/>
    </source>
</evidence>
<dbReference type="InterPro" id="IPR000772">
    <property type="entry name" value="Ricin_B_lectin"/>
</dbReference>
<dbReference type="AlphaFoldDB" id="A0A074RUQ4"/>
<evidence type="ECO:0000259" key="1">
    <source>
        <dbReference type="Pfam" id="PF14200"/>
    </source>
</evidence>
<feature type="domain" description="Ricin B lectin" evidence="1">
    <location>
        <begin position="34"/>
        <end position="118"/>
    </location>
</feature>
<dbReference type="InterPro" id="IPR035992">
    <property type="entry name" value="Ricin_B-like_lectins"/>
</dbReference>
<evidence type="ECO:0000313" key="3">
    <source>
        <dbReference type="Proteomes" id="UP000027456"/>
    </source>
</evidence>
<dbReference type="OrthoDB" id="2131701at2759"/>
<dbReference type="Gene3D" id="2.80.10.50">
    <property type="match status" value="1"/>
</dbReference>
<keyword evidence="3" id="KW-1185">Reference proteome</keyword>
<dbReference type="HOGENOM" id="CLU_1300298_0_0_1"/>